<evidence type="ECO:0000313" key="1">
    <source>
        <dbReference type="EMBL" id="KAE9636874.1"/>
    </source>
</evidence>
<sequence>MKEIKINQLIELGEHYYYILSLYFTSKRVMCELITDAERFYSPDLRDHKGRVIQEWRSSNRKVEECNLYINGLPYQWQGGFIHYISSDNNLFLQNIALPKCLEGKELVLVEEEYEPFDLKDEIMQIHFAVERKERTILIQKELQLPIAKFYKPYEISYEDPIERKTRKLYIHQLYTADISHLPHLRLRGKLSNQIPLIAQIEVEEDIEKANLFVKKNTHEDTLSNIPLKQIEAPAKNQKAKKGFQYRNNFVGMIRSTEGKVSVVVFSSDVKRKIDKKVIVYDHWNKPYVR</sequence>
<name>A0A7C8HHX9_9FIRM</name>
<gene>
    <name evidence="1" type="ORF">GND95_00115</name>
</gene>
<protein>
    <submittedName>
        <fullName evidence="1">Uncharacterized protein</fullName>
    </submittedName>
</protein>
<comment type="caution">
    <text evidence="1">The sequence shown here is derived from an EMBL/GenBank/DDBJ whole genome shotgun (WGS) entry which is preliminary data.</text>
</comment>
<evidence type="ECO:0000313" key="2">
    <source>
        <dbReference type="Proteomes" id="UP000483018"/>
    </source>
</evidence>
<proteinExistence type="predicted"/>
<keyword evidence="2" id="KW-1185">Reference proteome</keyword>
<dbReference type="EMBL" id="WSLF01000001">
    <property type="protein sequence ID" value="KAE9636874.1"/>
    <property type="molecule type" value="Genomic_DNA"/>
</dbReference>
<organism evidence="1 2">
    <name type="scientific">Defluviitalea raffinosedens</name>
    <dbReference type="NCBI Taxonomy" id="1450156"/>
    <lineage>
        <taxon>Bacteria</taxon>
        <taxon>Bacillati</taxon>
        <taxon>Bacillota</taxon>
        <taxon>Clostridia</taxon>
        <taxon>Lachnospirales</taxon>
        <taxon>Defluviitaleaceae</taxon>
        <taxon>Defluviitalea</taxon>
    </lineage>
</organism>
<reference evidence="1 2" key="1">
    <citation type="submission" date="2019-12" db="EMBL/GenBank/DDBJ databases">
        <title>Defluviitalea raffinosedens, isolated from a biogas fermenter, genome sequencing and characterization.</title>
        <authorList>
            <person name="Rettenmaier R."/>
            <person name="Schneider M."/>
            <person name="Neuhaus K."/>
            <person name="Liebl W."/>
            <person name="Zverlov V."/>
        </authorList>
    </citation>
    <scope>NUCLEOTIDE SEQUENCE [LARGE SCALE GENOMIC DNA]</scope>
    <source>
        <strain evidence="1 2">249c-K6</strain>
    </source>
</reference>
<dbReference type="Proteomes" id="UP000483018">
    <property type="component" value="Unassembled WGS sequence"/>
</dbReference>
<accession>A0A7C8HHX9</accession>
<dbReference type="AlphaFoldDB" id="A0A7C8HHX9"/>
<dbReference type="RefSeq" id="WP_158738794.1">
    <property type="nucleotide sequence ID" value="NZ_JAFBEP010000015.1"/>
</dbReference>